<dbReference type="AlphaFoldDB" id="A0A1C7P8T4"/>
<evidence type="ECO:0000313" key="1">
    <source>
        <dbReference type="EMBL" id="OBZ97587.1"/>
    </source>
</evidence>
<keyword evidence="1" id="KW-0614">Plasmid</keyword>
<evidence type="ECO:0000313" key="2">
    <source>
        <dbReference type="Proteomes" id="UP000093111"/>
    </source>
</evidence>
<name>A0A1C7P8T4_9HYPH</name>
<comment type="caution">
    <text evidence="1">The sequence shown here is derived from an EMBL/GenBank/DDBJ whole genome shotgun (WGS) entry which is preliminary data.</text>
</comment>
<reference evidence="1 2" key="1">
    <citation type="journal article" date="2016" name="Syst. Appl. Microbiol.">
        <title>Pararhizobium polonicum sp. nov. isolated from tumors on stone fruit rootstocks.</title>
        <authorList>
            <person name="Pulawska J."/>
            <person name="Kuzmanovic N."/>
            <person name="Willems A."/>
            <person name="Pothier J.F."/>
        </authorList>
    </citation>
    <scope>NUCLEOTIDE SEQUENCE [LARGE SCALE GENOMIC DNA]</scope>
    <source>
        <strain evidence="1 2">F5.1</strain>
        <plasmid evidence="1">pF5.1a</plasmid>
    </source>
</reference>
<accession>A0A1C7P8T4</accession>
<geneLocation type="plasmid" evidence="2">
    <name>pf5.1a</name>
</geneLocation>
<dbReference type="PATRIC" id="fig|1612624.7.peg.179"/>
<gene>
    <name evidence="1" type="ORF">ADU59_00850</name>
</gene>
<proteinExistence type="predicted"/>
<keyword evidence="2" id="KW-1185">Reference proteome</keyword>
<dbReference type="RefSeq" id="WP_068950785.1">
    <property type="nucleotide sequence ID" value="NZ_CM004502.1"/>
</dbReference>
<organism evidence="1 2">
    <name type="scientific">Pararhizobium polonicum</name>
    <dbReference type="NCBI Taxonomy" id="1612624"/>
    <lineage>
        <taxon>Bacteria</taxon>
        <taxon>Pseudomonadati</taxon>
        <taxon>Pseudomonadota</taxon>
        <taxon>Alphaproteobacteria</taxon>
        <taxon>Hyphomicrobiales</taxon>
        <taxon>Rhizobiaceae</taxon>
        <taxon>Rhizobium/Agrobacterium group</taxon>
        <taxon>Pararhizobium</taxon>
    </lineage>
</organism>
<dbReference type="Proteomes" id="UP000093111">
    <property type="component" value="Plasmid pF5.1a"/>
</dbReference>
<dbReference type="EMBL" id="LGLV01000001">
    <property type="protein sequence ID" value="OBZ97587.1"/>
    <property type="molecule type" value="Genomic_DNA"/>
</dbReference>
<protein>
    <submittedName>
        <fullName evidence="1">Uncharacterized protein</fullName>
    </submittedName>
</protein>
<dbReference type="OrthoDB" id="8162253at2"/>
<sequence length="179" mass="19940">MKGLFFRTIIAALGFASLYTISERSARADDWGCQVILCISNPGGATQYAECRPPIEKLWDWLAKGHSFPACTGVGFQSSRPRYEPYYCNAGYRLSSGYGPRGSDATCISTSPQSVSDSFCQRDRDSGGEISGSVMSPRWQKENGRYQCMAYTVARPLVREKPRYVDVTIDGVGKQRVWF</sequence>